<protein>
    <submittedName>
        <fullName evidence="7">Transthyretin-like family protein</fullName>
    </submittedName>
</protein>
<dbReference type="GO" id="GO:0009986">
    <property type="term" value="C:cell surface"/>
    <property type="evidence" value="ECO:0007669"/>
    <property type="project" value="InterPro"/>
</dbReference>
<dbReference type="PANTHER" id="PTHR21700">
    <property type="entry name" value="TRANSTHYRETIN-LIKE FAMILY PROTEIN-RELATED"/>
    <property type="match status" value="1"/>
</dbReference>
<evidence type="ECO:0000256" key="2">
    <source>
        <dbReference type="ARBA" id="ARBA00010112"/>
    </source>
</evidence>
<evidence type="ECO:0000256" key="1">
    <source>
        <dbReference type="ARBA" id="ARBA00004613"/>
    </source>
</evidence>
<dbReference type="GO" id="GO:0005576">
    <property type="term" value="C:extracellular region"/>
    <property type="evidence" value="ECO:0007669"/>
    <property type="project" value="UniProtKB-SubCell"/>
</dbReference>
<organism evidence="6 7">
    <name type="scientific">Caenorhabditis tropicalis</name>
    <dbReference type="NCBI Taxonomy" id="1561998"/>
    <lineage>
        <taxon>Eukaryota</taxon>
        <taxon>Metazoa</taxon>
        <taxon>Ecdysozoa</taxon>
        <taxon>Nematoda</taxon>
        <taxon>Chromadorea</taxon>
        <taxon>Rhabditida</taxon>
        <taxon>Rhabditina</taxon>
        <taxon>Rhabditomorpha</taxon>
        <taxon>Rhabditoidea</taxon>
        <taxon>Rhabditidae</taxon>
        <taxon>Peloderinae</taxon>
        <taxon>Caenorhabditis</taxon>
    </lineage>
</organism>
<evidence type="ECO:0000256" key="5">
    <source>
        <dbReference type="SAM" id="SignalP"/>
    </source>
</evidence>
<feature type="signal peptide" evidence="5">
    <location>
        <begin position="1"/>
        <end position="19"/>
    </location>
</feature>
<dbReference type="Pfam" id="PF01060">
    <property type="entry name" value="TTR-52"/>
    <property type="match status" value="1"/>
</dbReference>
<comment type="similarity">
    <text evidence="2">Belongs to the nematode transthyretin-like family.</text>
</comment>
<dbReference type="AlphaFoldDB" id="A0A1I7UCQ9"/>
<evidence type="ECO:0000256" key="3">
    <source>
        <dbReference type="ARBA" id="ARBA00022525"/>
    </source>
</evidence>
<dbReference type="InterPro" id="IPR038479">
    <property type="entry name" value="Transthyretin-like_sf"/>
</dbReference>
<name>A0A1I7UCQ9_9PELO</name>
<evidence type="ECO:0000313" key="7">
    <source>
        <dbReference type="WBParaSite" id="Csp11.Scaffold629.g8018.t1"/>
    </source>
</evidence>
<proteinExistence type="inferred from homology"/>
<keyword evidence="3" id="KW-0964">Secreted</keyword>
<dbReference type="Proteomes" id="UP000095282">
    <property type="component" value="Unplaced"/>
</dbReference>
<dbReference type="eggNOG" id="ENOG502R6UF">
    <property type="taxonomic scope" value="Eukaryota"/>
</dbReference>
<evidence type="ECO:0000256" key="4">
    <source>
        <dbReference type="ARBA" id="ARBA00022729"/>
    </source>
</evidence>
<sequence>MRSLVVCLLLAACVLECTARLQNITVKGVAVCNKKRLANVQVQLYEKDTLDPDDLLATKNTDAEGEFQVYGEEDETHTIAPYLLITHNCNPSKPNCVRIGKYLVPEDKIGGTYDMTYVTLDIKVHGEKEKCT</sequence>
<dbReference type="PANTHER" id="PTHR21700:SF116">
    <property type="entry name" value="TRANSTHYRETIN-LIKE PROTEIN 16"/>
    <property type="match status" value="1"/>
</dbReference>
<dbReference type="WBParaSite" id="Csp11.Scaffold629.g8018.t1">
    <property type="protein sequence ID" value="Csp11.Scaffold629.g8018.t1"/>
    <property type="gene ID" value="Csp11.Scaffold629.g8018"/>
</dbReference>
<evidence type="ECO:0000313" key="6">
    <source>
        <dbReference type="Proteomes" id="UP000095282"/>
    </source>
</evidence>
<accession>A0A1I7UCQ9</accession>
<feature type="chain" id="PRO_5009308751" evidence="5">
    <location>
        <begin position="20"/>
        <end position="132"/>
    </location>
</feature>
<reference evidence="7" key="1">
    <citation type="submission" date="2016-11" db="UniProtKB">
        <authorList>
            <consortium name="WormBaseParasite"/>
        </authorList>
    </citation>
    <scope>IDENTIFICATION</scope>
</reference>
<dbReference type="Gene3D" id="2.60.40.3330">
    <property type="match status" value="1"/>
</dbReference>
<keyword evidence="4 5" id="KW-0732">Signal</keyword>
<keyword evidence="6" id="KW-1185">Reference proteome</keyword>
<dbReference type="InterPro" id="IPR001534">
    <property type="entry name" value="Transthyretin-like"/>
</dbReference>
<comment type="subcellular location">
    <subcellularLocation>
        <location evidence="1">Secreted</location>
    </subcellularLocation>
</comment>
<dbReference type="STRING" id="1561998.A0A1I7UCQ9"/>